<comment type="caution">
    <text evidence="2">The sequence shown here is derived from an EMBL/GenBank/DDBJ whole genome shotgun (WGS) entry which is preliminary data.</text>
</comment>
<feature type="compositionally biased region" description="Basic and acidic residues" evidence="1">
    <location>
        <begin position="1"/>
        <end position="13"/>
    </location>
</feature>
<protein>
    <submittedName>
        <fullName evidence="2">Uncharacterized protein</fullName>
    </submittedName>
</protein>
<feature type="compositionally biased region" description="Low complexity" evidence="1">
    <location>
        <begin position="137"/>
        <end position="146"/>
    </location>
</feature>
<feature type="compositionally biased region" description="Polar residues" evidence="1">
    <location>
        <begin position="74"/>
        <end position="83"/>
    </location>
</feature>
<dbReference type="AlphaFoldDB" id="A0A9D4IMG4"/>
<proteinExistence type="predicted"/>
<organism evidence="2 3">
    <name type="scientific">Dreissena polymorpha</name>
    <name type="common">Zebra mussel</name>
    <name type="synonym">Mytilus polymorpha</name>
    <dbReference type="NCBI Taxonomy" id="45954"/>
    <lineage>
        <taxon>Eukaryota</taxon>
        <taxon>Metazoa</taxon>
        <taxon>Spiralia</taxon>
        <taxon>Lophotrochozoa</taxon>
        <taxon>Mollusca</taxon>
        <taxon>Bivalvia</taxon>
        <taxon>Autobranchia</taxon>
        <taxon>Heteroconchia</taxon>
        <taxon>Euheterodonta</taxon>
        <taxon>Imparidentia</taxon>
        <taxon>Neoheterodontei</taxon>
        <taxon>Myida</taxon>
        <taxon>Dreissenoidea</taxon>
        <taxon>Dreissenidae</taxon>
        <taxon>Dreissena</taxon>
    </lineage>
</organism>
<sequence>MERSGQGRVRERSWSPPRHRERTVTPPHNGSRQLPVIRDRDIRSLPDLAAKTARESLDKGYSPTKPVTRTVTQHDTATSAMAGTNTSLSLTDTSSTLTSTVTTPVPTHREQKDNKGMNTLTPLLGKGHSPPVRDSGSSLTTVTTLTDQQALSSAPESAGENSARDRRDLSFDLGFLDILTVDSNSTVVDQLSTGRVSCTMALGGVPNLVVEEITVLSHCESLNGFCVCFRTNLIETFSYLYVPQNC</sequence>
<evidence type="ECO:0000313" key="2">
    <source>
        <dbReference type="EMBL" id="KAH3778117.1"/>
    </source>
</evidence>
<feature type="compositionally biased region" description="Low complexity" evidence="1">
    <location>
        <begin position="84"/>
        <end position="106"/>
    </location>
</feature>
<feature type="region of interest" description="Disordered" evidence="1">
    <location>
        <begin position="1"/>
        <end position="43"/>
    </location>
</feature>
<dbReference type="Proteomes" id="UP000828390">
    <property type="component" value="Unassembled WGS sequence"/>
</dbReference>
<evidence type="ECO:0000313" key="3">
    <source>
        <dbReference type="Proteomes" id="UP000828390"/>
    </source>
</evidence>
<feature type="region of interest" description="Disordered" evidence="1">
    <location>
        <begin position="74"/>
        <end position="164"/>
    </location>
</feature>
<reference evidence="2" key="2">
    <citation type="submission" date="2020-11" db="EMBL/GenBank/DDBJ databases">
        <authorList>
            <person name="McCartney M.A."/>
            <person name="Auch B."/>
            <person name="Kono T."/>
            <person name="Mallez S."/>
            <person name="Becker A."/>
            <person name="Gohl D.M."/>
            <person name="Silverstein K.A.T."/>
            <person name="Koren S."/>
            <person name="Bechman K.B."/>
            <person name="Herman A."/>
            <person name="Abrahante J.E."/>
            <person name="Garbe J."/>
        </authorList>
    </citation>
    <scope>NUCLEOTIDE SEQUENCE</scope>
    <source>
        <strain evidence="2">Duluth1</strain>
        <tissue evidence="2">Whole animal</tissue>
    </source>
</reference>
<accession>A0A9D4IMG4</accession>
<gene>
    <name evidence="2" type="ORF">DPMN_179570</name>
</gene>
<keyword evidence="3" id="KW-1185">Reference proteome</keyword>
<dbReference type="EMBL" id="JAIWYP010000009">
    <property type="protein sequence ID" value="KAH3778117.1"/>
    <property type="molecule type" value="Genomic_DNA"/>
</dbReference>
<evidence type="ECO:0000256" key="1">
    <source>
        <dbReference type="SAM" id="MobiDB-lite"/>
    </source>
</evidence>
<name>A0A9D4IMG4_DREPO</name>
<reference evidence="2" key="1">
    <citation type="journal article" date="2019" name="bioRxiv">
        <title>The Genome of the Zebra Mussel, Dreissena polymorpha: A Resource for Invasive Species Research.</title>
        <authorList>
            <person name="McCartney M.A."/>
            <person name="Auch B."/>
            <person name="Kono T."/>
            <person name="Mallez S."/>
            <person name="Zhang Y."/>
            <person name="Obille A."/>
            <person name="Becker A."/>
            <person name="Abrahante J.E."/>
            <person name="Garbe J."/>
            <person name="Badalamenti J.P."/>
            <person name="Herman A."/>
            <person name="Mangelson H."/>
            <person name="Liachko I."/>
            <person name="Sullivan S."/>
            <person name="Sone E.D."/>
            <person name="Koren S."/>
            <person name="Silverstein K.A.T."/>
            <person name="Beckman K.B."/>
            <person name="Gohl D.M."/>
        </authorList>
    </citation>
    <scope>NUCLEOTIDE SEQUENCE</scope>
    <source>
        <strain evidence="2">Duluth1</strain>
        <tissue evidence="2">Whole animal</tissue>
    </source>
</reference>